<dbReference type="GO" id="GO:0005737">
    <property type="term" value="C:cytoplasm"/>
    <property type="evidence" value="ECO:0007669"/>
    <property type="project" value="UniProtKB-SubCell"/>
</dbReference>
<keyword evidence="3" id="KW-0862">Zinc</keyword>
<feature type="binding site" evidence="3">
    <location>
        <position position="367"/>
    </location>
    <ligand>
        <name>Zn(2+)</name>
        <dbReference type="ChEBI" id="CHEBI:29105"/>
    </ligand>
</feature>
<comment type="similarity">
    <text evidence="3">Belongs to the TRAFAC class YlqF/YawG GTPase family. RsgA subfamily.</text>
</comment>
<proteinExistence type="inferred from homology"/>
<dbReference type="Gene3D" id="3.40.50.300">
    <property type="entry name" value="P-loop containing nucleotide triphosphate hydrolases"/>
    <property type="match status" value="1"/>
</dbReference>
<dbReference type="EMBL" id="NVUK01000012">
    <property type="protein sequence ID" value="PCI77824.1"/>
    <property type="molecule type" value="Genomic_DNA"/>
</dbReference>
<dbReference type="EC" id="3.6.1.-" evidence="3"/>
<evidence type="ECO:0000256" key="2">
    <source>
        <dbReference type="ARBA" id="ARBA00023134"/>
    </source>
</evidence>
<feature type="binding site" evidence="3">
    <location>
        <position position="361"/>
    </location>
    <ligand>
        <name>Zn(2+)</name>
        <dbReference type="ChEBI" id="CHEBI:29105"/>
    </ligand>
</feature>
<evidence type="ECO:0000313" key="8">
    <source>
        <dbReference type="Proteomes" id="UP000218775"/>
    </source>
</evidence>
<dbReference type="Pfam" id="PF03193">
    <property type="entry name" value="RsgA_GTPase"/>
    <property type="match status" value="1"/>
</dbReference>
<accession>A0A2A4X5M9</accession>
<dbReference type="PROSITE" id="PS51721">
    <property type="entry name" value="G_CP"/>
    <property type="match status" value="1"/>
</dbReference>
<feature type="region of interest" description="Disordered" evidence="4">
    <location>
        <begin position="42"/>
        <end position="76"/>
    </location>
</feature>
<comment type="cofactor">
    <cofactor evidence="3">
        <name>Zn(2+)</name>
        <dbReference type="ChEBI" id="CHEBI:29105"/>
    </cofactor>
    <text evidence="3">Binds 1 zinc ion per subunit.</text>
</comment>
<evidence type="ECO:0000256" key="1">
    <source>
        <dbReference type="ARBA" id="ARBA00022741"/>
    </source>
</evidence>
<dbReference type="PANTHER" id="PTHR32120">
    <property type="entry name" value="SMALL RIBOSOMAL SUBUNIT BIOGENESIS GTPASE RSGA"/>
    <property type="match status" value="1"/>
</dbReference>
<evidence type="ECO:0000256" key="4">
    <source>
        <dbReference type="SAM" id="MobiDB-lite"/>
    </source>
</evidence>
<dbReference type="AlphaFoldDB" id="A0A2A4X5M9"/>
<dbReference type="SUPFAM" id="SSF52540">
    <property type="entry name" value="P-loop containing nucleoside triphosphate hydrolases"/>
    <property type="match status" value="1"/>
</dbReference>
<dbReference type="Gene3D" id="1.10.40.50">
    <property type="entry name" value="Probable gtpase engc, domain 3"/>
    <property type="match status" value="1"/>
</dbReference>
<dbReference type="InterPro" id="IPR030378">
    <property type="entry name" value="G_CP_dom"/>
</dbReference>
<dbReference type="InterPro" id="IPR004881">
    <property type="entry name" value="Ribosome_biogen_GTPase_RsgA"/>
</dbReference>
<comment type="function">
    <text evidence="3">One of several proteins that assist in the late maturation steps of the functional core of the 30S ribosomal subunit. Helps release RbfA from mature subunits. May play a role in the assembly of ribosomal proteins into the subunit. Circularly permuted GTPase that catalyzes slow GTP hydrolysis, GTPase activity is stimulated by the 30S ribosomal subunit.</text>
</comment>
<dbReference type="GO" id="GO:0042274">
    <property type="term" value="P:ribosomal small subunit biogenesis"/>
    <property type="evidence" value="ECO:0007669"/>
    <property type="project" value="UniProtKB-UniRule"/>
</dbReference>
<keyword evidence="2 3" id="KW-0342">GTP-binding</keyword>
<organism evidence="7 8">
    <name type="scientific">Aerophobetes bacterium</name>
    <dbReference type="NCBI Taxonomy" id="2030807"/>
    <lineage>
        <taxon>Bacteria</taxon>
        <taxon>Candidatus Aerophobota</taxon>
    </lineage>
</organism>
<name>A0A2A4X5M9_UNCAE</name>
<dbReference type="HAMAP" id="MF_01820">
    <property type="entry name" value="GTPase_RsgA"/>
    <property type="match status" value="1"/>
</dbReference>
<dbReference type="CDD" id="cd01854">
    <property type="entry name" value="YjeQ_EngC"/>
    <property type="match status" value="1"/>
</dbReference>
<dbReference type="PROSITE" id="PS50936">
    <property type="entry name" value="ENGC_GTPASE"/>
    <property type="match status" value="1"/>
</dbReference>
<evidence type="ECO:0000259" key="6">
    <source>
        <dbReference type="PROSITE" id="PS51721"/>
    </source>
</evidence>
<keyword evidence="1 3" id="KW-0547">Nucleotide-binding</keyword>
<comment type="subunit">
    <text evidence="3">Monomer. Associates with 30S ribosomal subunit, binds 16S rRNA.</text>
</comment>
<keyword evidence="3" id="KW-0690">Ribosome biogenesis</keyword>
<feature type="binding site" evidence="3">
    <location>
        <begin position="273"/>
        <end position="281"/>
    </location>
    <ligand>
        <name>GTP</name>
        <dbReference type="ChEBI" id="CHEBI:37565"/>
    </ligand>
</feature>
<dbReference type="NCBIfam" id="TIGR00157">
    <property type="entry name" value="ribosome small subunit-dependent GTPase A"/>
    <property type="match status" value="1"/>
</dbReference>
<evidence type="ECO:0000259" key="5">
    <source>
        <dbReference type="PROSITE" id="PS50936"/>
    </source>
</evidence>
<feature type="domain" description="EngC GTPase" evidence="5">
    <location>
        <begin position="168"/>
        <end position="328"/>
    </location>
</feature>
<dbReference type="InterPro" id="IPR012340">
    <property type="entry name" value="NA-bd_OB-fold"/>
</dbReference>
<keyword evidence="3" id="KW-0694">RNA-binding</keyword>
<dbReference type="InterPro" id="IPR027417">
    <property type="entry name" value="P-loop_NTPase"/>
</dbReference>
<dbReference type="GO" id="GO:0003924">
    <property type="term" value="F:GTPase activity"/>
    <property type="evidence" value="ECO:0007669"/>
    <property type="project" value="UniProtKB-UniRule"/>
</dbReference>
<dbReference type="GO" id="GO:0019843">
    <property type="term" value="F:rRNA binding"/>
    <property type="evidence" value="ECO:0007669"/>
    <property type="project" value="UniProtKB-KW"/>
</dbReference>
<feature type="binding site" evidence="3">
    <location>
        <position position="359"/>
    </location>
    <ligand>
        <name>Zn(2+)</name>
        <dbReference type="ChEBI" id="CHEBI:29105"/>
    </ligand>
</feature>
<feature type="domain" description="CP-type G" evidence="6">
    <location>
        <begin position="159"/>
        <end position="330"/>
    </location>
</feature>
<feature type="binding site" evidence="3">
    <location>
        <position position="354"/>
    </location>
    <ligand>
        <name>Zn(2+)</name>
        <dbReference type="ChEBI" id="CHEBI:29105"/>
    </ligand>
</feature>
<dbReference type="Gene3D" id="2.40.50.140">
    <property type="entry name" value="Nucleic acid-binding proteins"/>
    <property type="match status" value="1"/>
</dbReference>
<gene>
    <name evidence="3 7" type="primary">rsgA</name>
    <name evidence="7" type="ORF">COB21_02390</name>
</gene>
<protein>
    <recommendedName>
        <fullName evidence="3">Small ribosomal subunit biogenesis GTPase RsgA</fullName>
        <ecNumber evidence="3">3.6.1.-</ecNumber>
    </recommendedName>
</protein>
<evidence type="ECO:0000256" key="3">
    <source>
        <dbReference type="HAMAP-Rule" id="MF_01820"/>
    </source>
</evidence>
<dbReference type="SUPFAM" id="SSF50249">
    <property type="entry name" value="Nucleic acid-binding proteins"/>
    <property type="match status" value="1"/>
</dbReference>
<dbReference type="GO" id="GO:0046872">
    <property type="term" value="F:metal ion binding"/>
    <property type="evidence" value="ECO:0007669"/>
    <property type="project" value="UniProtKB-KW"/>
</dbReference>
<sequence length="399" mass="45207">MSQQQALFYSTYYNTCYNRRILLKSKIDPLEYEEDYFQKKPLNAKQDQKKAQNNDRSKFKKSNLDQKLKQQQRQPLPKNLNTLSGRVITLSRQGYKVQIADSTIFVCSLKGSMKKEQGSAKNLVVVGDIVHFEKVSEDYGVITRVEKRKSELVRLDNLKRRQKQLIAANIDQVFITVSLMGPPLKPFLIDRYILAAIKSGIEPIVVVNKIDYLQERPSFVSDTQFEQDKENFEILKALESSYPFKLFFVSCETGENLDKLKKTMQGKTSVFAGQSGTGKSSLLNLLLAKNLDVGKIKEKTRKGSHTTSISSLIALDGGGHCIDTPGIKSFGIWDLSKQDVALAFPEFAPFSKECKFRACSHNLETGCAVKLAAEQGSIALIRHQSYIHLMQEENLPFWK</sequence>
<feature type="compositionally biased region" description="Basic and acidic residues" evidence="4">
    <location>
        <begin position="46"/>
        <end position="68"/>
    </location>
</feature>
<evidence type="ECO:0000313" key="7">
    <source>
        <dbReference type="EMBL" id="PCI77824.1"/>
    </source>
</evidence>
<keyword evidence="3" id="KW-0699">rRNA-binding</keyword>
<keyword evidence="3" id="KW-0378">Hydrolase</keyword>
<keyword evidence="3" id="KW-0963">Cytoplasm</keyword>
<dbReference type="Proteomes" id="UP000218775">
    <property type="component" value="Unassembled WGS sequence"/>
</dbReference>
<reference evidence="8" key="1">
    <citation type="submission" date="2017-08" db="EMBL/GenBank/DDBJ databases">
        <title>A dynamic microbial community with high functional redundancy inhabits the cold, oxic subseafloor aquifer.</title>
        <authorList>
            <person name="Tully B.J."/>
            <person name="Wheat C.G."/>
            <person name="Glazer B.T."/>
            <person name="Huber J.A."/>
        </authorList>
    </citation>
    <scope>NUCLEOTIDE SEQUENCE [LARGE SCALE GENOMIC DNA]</scope>
</reference>
<dbReference type="InterPro" id="IPR010914">
    <property type="entry name" value="RsgA_GTPase_dom"/>
</dbReference>
<keyword evidence="3" id="KW-0479">Metal-binding</keyword>
<comment type="subcellular location">
    <subcellularLocation>
        <location evidence="3">Cytoplasm</location>
    </subcellularLocation>
</comment>
<dbReference type="PANTHER" id="PTHR32120:SF11">
    <property type="entry name" value="SMALL RIBOSOMAL SUBUNIT BIOGENESIS GTPASE RSGA 1, MITOCHONDRIAL-RELATED"/>
    <property type="match status" value="1"/>
</dbReference>
<dbReference type="GO" id="GO:0005525">
    <property type="term" value="F:GTP binding"/>
    <property type="evidence" value="ECO:0007669"/>
    <property type="project" value="UniProtKB-UniRule"/>
</dbReference>
<feature type="binding site" evidence="3">
    <location>
        <begin position="208"/>
        <end position="211"/>
    </location>
    <ligand>
        <name>GTP</name>
        <dbReference type="ChEBI" id="CHEBI:37565"/>
    </ligand>
</feature>
<comment type="caution">
    <text evidence="7">The sequence shown here is derived from an EMBL/GenBank/DDBJ whole genome shotgun (WGS) entry which is preliminary data.</text>
</comment>